<name>A0A4S4LT14_9AGAM</name>
<dbReference type="EMBL" id="SGPL01000363">
    <property type="protein sequence ID" value="THH13340.1"/>
    <property type="molecule type" value="Genomic_DNA"/>
</dbReference>
<dbReference type="OrthoDB" id="3212410at2759"/>
<dbReference type="PANTHER" id="PTHR33266:SF1">
    <property type="entry name" value="F-BOX DOMAIN-CONTAINING PROTEIN"/>
    <property type="match status" value="1"/>
</dbReference>
<reference evidence="2 3" key="1">
    <citation type="submission" date="2019-02" db="EMBL/GenBank/DDBJ databases">
        <title>Genome sequencing of the rare red list fungi Bondarzewia mesenterica.</title>
        <authorList>
            <person name="Buettner E."/>
            <person name="Kellner H."/>
        </authorList>
    </citation>
    <scope>NUCLEOTIDE SEQUENCE [LARGE SCALE GENOMIC DNA]</scope>
    <source>
        <strain evidence="2 3">DSM 108281</strain>
    </source>
</reference>
<organism evidence="2 3">
    <name type="scientific">Bondarzewia mesenterica</name>
    <dbReference type="NCBI Taxonomy" id="1095465"/>
    <lineage>
        <taxon>Eukaryota</taxon>
        <taxon>Fungi</taxon>
        <taxon>Dikarya</taxon>
        <taxon>Basidiomycota</taxon>
        <taxon>Agaricomycotina</taxon>
        <taxon>Agaricomycetes</taxon>
        <taxon>Russulales</taxon>
        <taxon>Bondarzewiaceae</taxon>
        <taxon>Bondarzewia</taxon>
    </lineage>
</organism>
<evidence type="ECO:0000256" key="1">
    <source>
        <dbReference type="SAM" id="MobiDB-lite"/>
    </source>
</evidence>
<feature type="region of interest" description="Disordered" evidence="1">
    <location>
        <begin position="1"/>
        <end position="25"/>
    </location>
</feature>
<feature type="region of interest" description="Disordered" evidence="1">
    <location>
        <begin position="120"/>
        <end position="139"/>
    </location>
</feature>
<keyword evidence="3" id="KW-1185">Reference proteome</keyword>
<gene>
    <name evidence="2" type="ORF">EW146_g6864</name>
</gene>
<evidence type="ECO:0000313" key="2">
    <source>
        <dbReference type="EMBL" id="THH13340.1"/>
    </source>
</evidence>
<proteinExistence type="predicted"/>
<feature type="region of interest" description="Disordered" evidence="1">
    <location>
        <begin position="913"/>
        <end position="965"/>
    </location>
</feature>
<feature type="compositionally biased region" description="Basic and acidic residues" evidence="1">
    <location>
        <begin position="177"/>
        <end position="187"/>
    </location>
</feature>
<dbReference type="PANTHER" id="PTHR33266">
    <property type="entry name" value="CHROMOSOME 15, WHOLE GENOME SHOTGUN SEQUENCE"/>
    <property type="match status" value="1"/>
</dbReference>
<feature type="compositionally biased region" description="Basic and acidic residues" evidence="1">
    <location>
        <begin position="195"/>
        <end position="215"/>
    </location>
</feature>
<feature type="region of interest" description="Disordered" evidence="1">
    <location>
        <begin position="154"/>
        <end position="231"/>
    </location>
</feature>
<protein>
    <recommendedName>
        <fullName evidence="4">Reverse transcriptase domain-containing protein</fullName>
    </recommendedName>
</protein>
<sequence>MPGKDCGEGPEDGRQSGGGGDRQCVGAVEDAGDEMAKSVTGKGHTVEVDNELLFEVSNNSRIRHPETGDLSFGKWELDPLVQIQYNRLLDDLPTYASHLIAISSLKEEAAAAKVKAKRELKKSADVEMGDASSSSKSVTQLVDERLSAALKKMGLNDKVSDNSRPPPIPSSPLSFTEGRRPKGERKGKGPTRQGRRQEEVVHFEEAKARQERRPFEEEEVAAEAERQRQGEPEAELASLRWVFSDPSTYPDQLLIVPVPRAIRLVIDSAPLSYREAARFRSHVHVGPDVLLPSSISMHLSASVRYLMYSAPKNKDLYDAFDDFSNRIRWTYYFAKKKALNVQIKESEDLYDPDYALPHVAKTADLQDAYFELGLSQGKKYIDNYVEKFVPAIKASSKDTGLVWLTEVKEYLLKNDYIVTPTDKNLGAAVVTRKWFIENSKLLLSDANNYTKISAAERQLILERTRTKVEEAADFTEKFLNNEQLEKFLRSKIPESRLEEPKVPVFYGVPKIHKTPTKMRPIVPCHSCAQGPAAKYVSKQLKPLLAERPYVLKGSKDLAQRISKLKLDPSRKKYIVSGDIVAFYPNIPADKCMDIVFEWYKAWALAHEISQEEIHLFKRCLNLANKDLIIDFQDETFLQKKGLAMGVACSPDLANLYGAHFEEKILASDEVVKHEMPFFARFIDDVIGVVYAHNEAEALSIAKRISYEDVELEWIASEYNTPFLDSLLYLDPITKKVESLPYRKRLNHKERIPWASHHPKDVKKGTYIGEMSRLATLSSKPEHYIAAVKELGELYAGRGYPIDMIKMWTKDNMTKRWEKRLDEPQKAPVDVFVLKTHYNPIWLRFDIKEFSTNITESWDSSLAVFWENQARRFSGVRQRPLMQEQVTLRAKPADTVQRSLDDLWGGKASITPTLANVSGGPSGPAAARYRQVADTPRTQETANEPGSPEGDANAMEGAGTPASSLRGPLVETGLVRSIPGSNMLEIVKVLDVRHVGFCDRRCTSVKSLLLKLHSISASAPIESHSILQVQMADNDITAKQLSEAFSKLSVDNFLSDALAEYAKKKDNLRRQSGGKPSPVAKRWLERIIQDISDQGSNVTLPDSLLRVLFFEGRIDQPRPLKDASELNKLMLSHDAKGFLMNACVDFPLLEIIPNFGVASEIESYYAISKRRLQNEGITSSQIARTWLETTISSILRLNGGVSKELLNALFVDGIASQYHKRTFKINQTLNDLMLKCDVTGFLMESCLDTLDRIETATDQAKRLNLHFHQEFKGRAVERFVKAIPHYDAMYDARNHYGRMIPIVQSSGTGKSRLVEELGHHIPSLSVCFRRGTSPAQGWPPSDSPAYDFLKDTENFIVNGKKLGDEDMMFRGEEIAAAFLGAWTQVINDNIEAQVPGGSPKEWFKPWYLKDEDVTNVSRSERHKLFTKVVQRAGILLVNNRAKLNKEASRNISIGVLTDHREKQLSVLAWHASLFRLLAEPSMKALANTLIERGQDKFILAFDECTELDPSNRRKEIDPPLPGISLIALQRILKASDGFDHFGFKFWYLLLDTNSALSDLAPTGEIARSFRLKDGYFPLPTWPYLGYDQMADQKQSLSKAGDALELRNLTMYGRPVSTKLCFRHPVVSDHLGHYFQYWSTIETSYDSVAENKLFRAVAFNPSNLDHVFAAFSQRVLLELGTGEASSRLATESVRSHMRILLGVVDRLTITEAPSEPMLAIAAANALTRTKECYKEAMKTLLNELIQKGVVLDRGLQGELCTRLLFTLTGDKARIPEGAAFIHRERQPDASIRPIRLSIFLKRLLGENLGVGSMQSALCHELLERSSNVWINFTHFVQVDEEISEITTNFLSKAWCRGAAVQCAFKQPVMDGFFVGYAGDLDEPFDEQRLVYVPWQTKAKAAAALSSVANALIGPWIVSKNGKRYKPEWHVVIFMDLATSSKFQTRKLVNLTFEKAIKHKEGKTWKGYAKEPGDEYYRYCLNVRGQGVQTYAIIKGFEDRFDQLFQRVLSSPHLAFDKLAASMRRELRPLKVNETEEDQEL</sequence>
<accession>A0A4S4LT14</accession>
<feature type="compositionally biased region" description="Basic and acidic residues" evidence="1">
    <location>
        <begin position="1"/>
        <end position="14"/>
    </location>
</feature>
<comment type="caution">
    <text evidence="2">The sequence shown here is derived from an EMBL/GenBank/DDBJ whole genome shotgun (WGS) entry which is preliminary data.</text>
</comment>
<evidence type="ECO:0008006" key="4">
    <source>
        <dbReference type="Google" id="ProtNLM"/>
    </source>
</evidence>
<evidence type="ECO:0000313" key="3">
    <source>
        <dbReference type="Proteomes" id="UP000310158"/>
    </source>
</evidence>
<dbReference type="Proteomes" id="UP000310158">
    <property type="component" value="Unassembled WGS sequence"/>
</dbReference>